<sequence>MPLITPGGKYIYGWLKVKEDRTLFLPDEPLEEYGIQRCSKLFIMSGSGTSGGFSVMSRGMLEVHKSYLLDVLKKDPVLFNQTEEGYIYRTKQRIFSWVYLDERNVISFPENVMEAMGISIQDELLSIRSSNVAFVNILQGPIVDRARKSTELKHYS</sequence>
<dbReference type="HOGENOM" id="CLU_1703458_0_0_9"/>
<organism evidence="1 2">
    <name type="scientific">Paenibacillus riograndensis SBR5</name>
    <dbReference type="NCBI Taxonomy" id="1073571"/>
    <lineage>
        <taxon>Bacteria</taxon>
        <taxon>Bacillati</taxon>
        <taxon>Bacillota</taxon>
        <taxon>Bacilli</taxon>
        <taxon>Bacillales</taxon>
        <taxon>Paenibacillaceae</taxon>
        <taxon>Paenibacillus</taxon>
        <taxon>Paenibacillus sonchi group</taxon>
    </lineage>
</organism>
<dbReference type="Proteomes" id="UP000033163">
    <property type="component" value="Chromosome I"/>
</dbReference>
<accession>A0A0E4CY95</accession>
<proteinExistence type="predicted"/>
<reference evidence="2" key="1">
    <citation type="submission" date="2015-03" db="EMBL/GenBank/DDBJ databases">
        <authorList>
            <person name="Wibberg D."/>
        </authorList>
    </citation>
    <scope>NUCLEOTIDE SEQUENCE [LARGE SCALE GENOMIC DNA]</scope>
</reference>
<gene>
    <name evidence="1" type="ORF">PRIO_4787</name>
</gene>
<dbReference type="AlphaFoldDB" id="A0A0E4CY95"/>
<evidence type="ECO:0000313" key="2">
    <source>
        <dbReference type="Proteomes" id="UP000033163"/>
    </source>
</evidence>
<protein>
    <submittedName>
        <fullName evidence="1">Uncharacterized protein</fullName>
    </submittedName>
</protein>
<dbReference type="KEGG" id="pri:PRIO_4787"/>
<dbReference type="EMBL" id="LN831776">
    <property type="protein sequence ID" value="CQR57189.1"/>
    <property type="molecule type" value="Genomic_DNA"/>
</dbReference>
<dbReference type="PATRIC" id="fig|1073571.4.peg.5145"/>
<evidence type="ECO:0000313" key="1">
    <source>
        <dbReference type="EMBL" id="CQR57189.1"/>
    </source>
</evidence>
<name>A0A0E4CY95_9BACL</name>